<dbReference type="Gene3D" id="1.10.10.10">
    <property type="entry name" value="Winged helix-like DNA-binding domain superfamily/Winged helix DNA-binding domain"/>
    <property type="match status" value="1"/>
</dbReference>
<evidence type="ECO:0000256" key="3">
    <source>
        <dbReference type="ARBA" id="ARBA00023163"/>
    </source>
</evidence>
<dbReference type="RefSeq" id="WP_128519839.1">
    <property type="nucleotide sequence ID" value="NZ_RJQC01000001.1"/>
</dbReference>
<reference evidence="5 6" key="1">
    <citation type="submission" date="2018-11" db="EMBL/GenBank/DDBJ databases">
        <title>Clostridium sp. nov., a member of the family Erysipelotrichaceae isolated from pig faeces.</title>
        <authorList>
            <person name="Chang Y.-H."/>
        </authorList>
    </citation>
    <scope>NUCLEOTIDE SEQUENCE [LARGE SCALE GENOMIC DNA]</scope>
    <source>
        <strain evidence="5 6">YH-panp20</strain>
    </source>
</reference>
<keyword evidence="6" id="KW-1185">Reference proteome</keyword>
<accession>A0A3N0I3U1</accession>
<sequence length="142" mass="16358">MKKYVIRPSIKMVNTAIERRINEQNAVYHLTQSQGLVVIYLADQTNYTATQTEIMELLGVAHTTTLNLLKSMERKGMIKIQKNPQDRRANLVTLIWGDPSIYDQLNKNAEDNETTLLKGFTKTEIQCFKDFLSRAYDNLMEG</sequence>
<dbReference type="InterPro" id="IPR036388">
    <property type="entry name" value="WH-like_DNA-bd_sf"/>
</dbReference>
<dbReference type="PRINTS" id="PR00598">
    <property type="entry name" value="HTHMARR"/>
</dbReference>
<dbReference type="GO" id="GO:0003700">
    <property type="term" value="F:DNA-binding transcription factor activity"/>
    <property type="evidence" value="ECO:0007669"/>
    <property type="project" value="InterPro"/>
</dbReference>
<protein>
    <submittedName>
        <fullName evidence="5">MarR family transcriptional regulator</fullName>
    </submittedName>
</protein>
<keyword evidence="3" id="KW-0804">Transcription</keyword>
<dbReference type="EMBL" id="RJQC01000001">
    <property type="protein sequence ID" value="RNM31679.1"/>
    <property type="molecule type" value="Genomic_DNA"/>
</dbReference>
<keyword evidence="1" id="KW-0805">Transcription regulation</keyword>
<evidence type="ECO:0000313" key="5">
    <source>
        <dbReference type="EMBL" id="RNM31679.1"/>
    </source>
</evidence>
<dbReference type="PANTHER" id="PTHR42756">
    <property type="entry name" value="TRANSCRIPTIONAL REGULATOR, MARR"/>
    <property type="match status" value="1"/>
</dbReference>
<dbReference type="AlphaFoldDB" id="A0A3N0I3U1"/>
<dbReference type="Proteomes" id="UP000276568">
    <property type="component" value="Unassembled WGS sequence"/>
</dbReference>
<dbReference type="PANTHER" id="PTHR42756:SF1">
    <property type="entry name" value="TRANSCRIPTIONAL REPRESSOR OF EMRAB OPERON"/>
    <property type="match status" value="1"/>
</dbReference>
<dbReference type="OrthoDB" id="6400170at2"/>
<dbReference type="Pfam" id="PF12802">
    <property type="entry name" value="MarR_2"/>
    <property type="match status" value="1"/>
</dbReference>
<gene>
    <name evidence="5" type="ORF">EDX97_03750</name>
</gene>
<evidence type="ECO:0000259" key="4">
    <source>
        <dbReference type="PROSITE" id="PS50995"/>
    </source>
</evidence>
<dbReference type="SUPFAM" id="SSF46785">
    <property type="entry name" value="Winged helix' DNA-binding domain"/>
    <property type="match status" value="1"/>
</dbReference>
<dbReference type="SMART" id="SM00347">
    <property type="entry name" value="HTH_MARR"/>
    <property type="match status" value="1"/>
</dbReference>
<dbReference type="InterPro" id="IPR000835">
    <property type="entry name" value="HTH_MarR-typ"/>
</dbReference>
<keyword evidence="2" id="KW-0238">DNA-binding</keyword>
<evidence type="ECO:0000313" key="6">
    <source>
        <dbReference type="Proteomes" id="UP000276568"/>
    </source>
</evidence>
<dbReference type="InterPro" id="IPR036390">
    <property type="entry name" value="WH_DNA-bd_sf"/>
</dbReference>
<evidence type="ECO:0000256" key="1">
    <source>
        <dbReference type="ARBA" id="ARBA00023015"/>
    </source>
</evidence>
<evidence type="ECO:0000256" key="2">
    <source>
        <dbReference type="ARBA" id="ARBA00023125"/>
    </source>
</evidence>
<organism evidence="5 6">
    <name type="scientific">Absicoccus porci</name>
    <dbReference type="NCBI Taxonomy" id="2486576"/>
    <lineage>
        <taxon>Bacteria</taxon>
        <taxon>Bacillati</taxon>
        <taxon>Bacillota</taxon>
        <taxon>Erysipelotrichia</taxon>
        <taxon>Erysipelotrichales</taxon>
        <taxon>Erysipelotrichaceae</taxon>
        <taxon>Absicoccus</taxon>
    </lineage>
</organism>
<feature type="domain" description="HTH marR-type" evidence="4">
    <location>
        <begin position="1"/>
        <end position="137"/>
    </location>
</feature>
<comment type="caution">
    <text evidence="5">The sequence shown here is derived from an EMBL/GenBank/DDBJ whole genome shotgun (WGS) entry which is preliminary data.</text>
</comment>
<dbReference type="GO" id="GO:0003677">
    <property type="term" value="F:DNA binding"/>
    <property type="evidence" value="ECO:0007669"/>
    <property type="project" value="UniProtKB-KW"/>
</dbReference>
<proteinExistence type="predicted"/>
<dbReference type="PROSITE" id="PS50995">
    <property type="entry name" value="HTH_MARR_2"/>
    <property type="match status" value="1"/>
</dbReference>
<name>A0A3N0I3U1_9FIRM</name>